<organism evidence="2 3">
    <name type="scientific">Candidatus Bandiella euplotis</name>
    <dbReference type="NCBI Taxonomy" id="1664265"/>
    <lineage>
        <taxon>Bacteria</taxon>
        <taxon>Pseudomonadati</taxon>
        <taxon>Pseudomonadota</taxon>
        <taxon>Alphaproteobacteria</taxon>
        <taxon>Rickettsiales</taxon>
        <taxon>Candidatus Midichloriaceae</taxon>
        <taxon>Candidatus Bandiella</taxon>
    </lineage>
</organism>
<evidence type="ECO:0000259" key="1">
    <source>
        <dbReference type="Pfam" id="PF05050"/>
    </source>
</evidence>
<keyword evidence="3" id="KW-1185">Reference proteome</keyword>
<dbReference type="NCBIfam" id="TIGR01444">
    <property type="entry name" value="fkbM_fam"/>
    <property type="match status" value="1"/>
</dbReference>
<dbReference type="EMBL" id="CP110821">
    <property type="protein sequence ID" value="WPX97434.1"/>
    <property type="molecule type" value="Genomic_DNA"/>
</dbReference>
<keyword evidence="2" id="KW-0614">Plasmid</keyword>
<dbReference type="Pfam" id="PF05050">
    <property type="entry name" value="Methyltransf_21"/>
    <property type="match status" value="1"/>
</dbReference>
<keyword evidence="2" id="KW-0808">Transferase</keyword>
<reference evidence="2 3" key="1">
    <citation type="submission" date="2022-11" db="EMBL/GenBank/DDBJ databases">
        <title>Host association and intracellularity evolved multiple times independently in the Rickettsiales.</title>
        <authorList>
            <person name="Castelli M."/>
            <person name="Nardi T."/>
            <person name="Gammuto L."/>
            <person name="Bellinzona G."/>
            <person name="Sabaneyeva E."/>
            <person name="Potekhin A."/>
            <person name="Serra V."/>
            <person name="Petroni G."/>
            <person name="Sassera D."/>
        </authorList>
    </citation>
    <scope>NUCLEOTIDE SEQUENCE [LARGE SCALE GENOMIC DNA]</scope>
    <source>
        <strain evidence="2 3">NDG2</strain>
        <plasmid evidence="2 3">unnamed1</plasmid>
    </source>
</reference>
<dbReference type="InterPro" id="IPR006342">
    <property type="entry name" value="FkbM_mtfrase"/>
</dbReference>
<evidence type="ECO:0000313" key="3">
    <source>
        <dbReference type="Proteomes" id="UP001327219"/>
    </source>
</evidence>
<protein>
    <submittedName>
        <fullName evidence="2">FkbM family methyltransferase</fullName>
    </submittedName>
</protein>
<dbReference type="PANTHER" id="PTHR34203">
    <property type="entry name" value="METHYLTRANSFERASE, FKBM FAMILY PROTEIN"/>
    <property type="match status" value="1"/>
</dbReference>
<geneLocation type="plasmid" evidence="2 3">
    <name>unnamed1</name>
</geneLocation>
<dbReference type="RefSeq" id="WP_236870583.1">
    <property type="nucleotide sequence ID" value="NZ_CP110821.1"/>
</dbReference>
<dbReference type="GO" id="GO:0008168">
    <property type="term" value="F:methyltransferase activity"/>
    <property type="evidence" value="ECO:0007669"/>
    <property type="project" value="UniProtKB-KW"/>
</dbReference>
<dbReference type="SUPFAM" id="SSF53335">
    <property type="entry name" value="S-adenosyl-L-methionine-dependent methyltransferases"/>
    <property type="match status" value="1"/>
</dbReference>
<sequence>MTTQISFDHPIQVYKSQYTHGLKLALVPKEGAGVEIIENGTIEPIIESIISNIVQKGFFCLDLGTNYGHLAISMAFSAGEFGEVHAYEANPLIHEYAKLSAWLNGLESHSLYFYNFAISDVSGKEILFDGGASTYVGKVLTNDDIEYYTYGAINLFTAIKSIFAYFGVISYQSYTMSVDDIMSNHANKTLNFLRADIEGSECRMLQGAVKSIPQFPDIIIFMEWEPTSIKKLSTEQDISFCVQFLKNEDFKLLQLDVNYADLDLKLTNETLKLIDIEHLLNKGDKGEYILLRDLNVVDSILSICSNCRDHDVLSFDNNTNIQDSFGFSSFNLSQEITFTETGDL</sequence>
<dbReference type="InterPro" id="IPR029063">
    <property type="entry name" value="SAM-dependent_MTases_sf"/>
</dbReference>
<dbReference type="InterPro" id="IPR052514">
    <property type="entry name" value="SAM-dependent_MTase"/>
</dbReference>
<dbReference type="Gene3D" id="3.40.50.150">
    <property type="entry name" value="Vaccinia Virus protein VP39"/>
    <property type="match status" value="1"/>
</dbReference>
<evidence type="ECO:0000313" key="2">
    <source>
        <dbReference type="EMBL" id="WPX97434.1"/>
    </source>
</evidence>
<accession>A0ABZ0UMR7</accession>
<dbReference type="Proteomes" id="UP001327219">
    <property type="component" value="Plasmid unnamed1"/>
</dbReference>
<dbReference type="PANTHER" id="PTHR34203:SF15">
    <property type="entry name" value="SLL1173 PROTEIN"/>
    <property type="match status" value="1"/>
</dbReference>
<dbReference type="GO" id="GO:0032259">
    <property type="term" value="P:methylation"/>
    <property type="evidence" value="ECO:0007669"/>
    <property type="project" value="UniProtKB-KW"/>
</dbReference>
<name>A0ABZ0UMR7_9RICK</name>
<proteinExistence type="predicted"/>
<keyword evidence="2" id="KW-0489">Methyltransferase</keyword>
<gene>
    <name evidence="2" type="ORF">Bandiella_01588</name>
</gene>
<feature type="domain" description="Methyltransferase FkbM" evidence="1">
    <location>
        <begin position="62"/>
        <end position="251"/>
    </location>
</feature>